<name>A0AAJ1VQE8_9LACO</name>
<evidence type="ECO:0000313" key="6">
    <source>
        <dbReference type="Proteomes" id="UP001167919"/>
    </source>
</evidence>
<evidence type="ECO:0000259" key="2">
    <source>
        <dbReference type="SMART" id="SM00644"/>
    </source>
</evidence>
<keyword evidence="1" id="KW-0732">Signal</keyword>
<reference evidence="4" key="3">
    <citation type="submission" date="2020-01" db="EMBL/GenBank/DDBJ databases">
        <authorList>
            <person name="Cousin F.J."/>
            <person name="Le Guellec R."/>
            <person name="Cretenet M."/>
        </authorList>
    </citation>
    <scope>NUCLEOTIDE SEQUENCE</scope>
    <source>
        <strain evidence="4">UCMA 15228</strain>
    </source>
</reference>
<feature type="chain" id="PRO_5042598198" evidence="1">
    <location>
        <begin position="19"/>
        <end position="236"/>
    </location>
</feature>
<protein>
    <submittedName>
        <fullName evidence="3">N-acetylmuramoyl-L-alanine amidase</fullName>
    </submittedName>
</protein>
<dbReference type="GO" id="GO:0008745">
    <property type="term" value="F:N-acetylmuramoyl-L-alanine amidase activity"/>
    <property type="evidence" value="ECO:0007669"/>
    <property type="project" value="InterPro"/>
</dbReference>
<dbReference type="SMART" id="SM00644">
    <property type="entry name" value="Ami_2"/>
    <property type="match status" value="1"/>
</dbReference>
<evidence type="ECO:0000313" key="5">
    <source>
        <dbReference type="Proteomes" id="UP000286907"/>
    </source>
</evidence>
<dbReference type="Proteomes" id="UP001167919">
    <property type="component" value="Unassembled WGS sequence"/>
</dbReference>
<dbReference type="RefSeq" id="WP_128686080.1">
    <property type="nucleotide sequence ID" value="NZ_CP029684.2"/>
</dbReference>
<sequence>MKGMKFLFCAGISAVAYASVVSIRAQADVSNNAVVKYIQDGIKNKSWQPTSEQDRLHKSTMLPQNKYRFGKARPEGIVIHETANPKSTIENEISYMYQHWRTAFVHDFVDGHKLIGVADTDYQCWGAGAVANTRFIQIEQLEVHSKDEFAREQLHSAKFVADQLSKYRLGNAINRKSVWTHADVSKYLGGTNHSDPINYWHNSSKNWFAGDYTINDFIWLVNQIKNKTLMLGVVKK</sequence>
<organism evidence="3 6">
    <name type="scientific">Oenococcus sicerae</name>
    <dbReference type="NCBI Taxonomy" id="2203724"/>
    <lineage>
        <taxon>Bacteria</taxon>
        <taxon>Bacillati</taxon>
        <taxon>Bacillota</taxon>
        <taxon>Bacilli</taxon>
        <taxon>Lactobacillales</taxon>
        <taxon>Lactobacillaceae</taxon>
        <taxon>Oenococcus</taxon>
    </lineage>
</organism>
<reference evidence="4 5" key="1">
    <citation type="journal article" date="2019" name="Syst. Appl. Microbiol.">
        <title>Oenococcus sicerae sp. nov., isolated from French cider.</title>
        <authorList>
            <person name="Cousin F.J."/>
            <person name="Le Guellec R."/>
            <person name="Chagnot C."/>
            <person name="Goux D."/>
            <person name="Dalmasso M."/>
            <person name="Laplace J.M."/>
            <person name="Cretenet M."/>
        </authorList>
    </citation>
    <scope>NUCLEOTIDE SEQUENCE [LARGE SCALE GENOMIC DNA]</scope>
    <source>
        <strain evidence="4 5">UCMA 15228</strain>
    </source>
</reference>
<dbReference type="GO" id="GO:0009253">
    <property type="term" value="P:peptidoglycan catabolic process"/>
    <property type="evidence" value="ECO:0007669"/>
    <property type="project" value="InterPro"/>
</dbReference>
<dbReference type="EMBL" id="CP029684">
    <property type="protein sequence ID" value="QAS69721.1"/>
    <property type="molecule type" value="Genomic_DNA"/>
</dbReference>
<reference evidence="3" key="2">
    <citation type="submission" date="2019-01" db="EMBL/GenBank/DDBJ databases">
        <title>Oenococcus sicerae UCMA17102.</title>
        <authorList>
            <person name="Cousin F.J."/>
            <person name="Le Guellec R."/>
            <person name="Cretenet M."/>
        </authorList>
    </citation>
    <scope>NUCLEOTIDE SEQUENCE</scope>
    <source>
        <strain evidence="3">UCMA17102</strain>
    </source>
</reference>
<evidence type="ECO:0000313" key="3">
    <source>
        <dbReference type="EMBL" id="MDN6900112.1"/>
    </source>
</evidence>
<dbReference type="SUPFAM" id="SSF55846">
    <property type="entry name" value="N-acetylmuramoyl-L-alanine amidase-like"/>
    <property type="match status" value="1"/>
</dbReference>
<feature type="domain" description="N-acetylmuramoyl-L-alanine amidase" evidence="2">
    <location>
        <begin position="64"/>
        <end position="197"/>
    </location>
</feature>
<dbReference type="Proteomes" id="UP000286907">
    <property type="component" value="Chromosome"/>
</dbReference>
<proteinExistence type="predicted"/>
<dbReference type="InterPro" id="IPR036505">
    <property type="entry name" value="Amidase/PGRP_sf"/>
</dbReference>
<dbReference type="CDD" id="cd06583">
    <property type="entry name" value="PGRP"/>
    <property type="match status" value="1"/>
</dbReference>
<feature type="signal peptide" evidence="1">
    <location>
        <begin position="1"/>
        <end position="18"/>
    </location>
</feature>
<accession>A0AAJ1VQE8</accession>
<dbReference type="Pfam" id="PF01510">
    <property type="entry name" value="Amidase_2"/>
    <property type="match status" value="1"/>
</dbReference>
<dbReference type="Gene3D" id="3.40.80.10">
    <property type="entry name" value="Peptidoglycan recognition protein-like"/>
    <property type="match status" value="1"/>
</dbReference>
<dbReference type="InterPro" id="IPR002502">
    <property type="entry name" value="Amidase_domain"/>
</dbReference>
<keyword evidence="5" id="KW-1185">Reference proteome</keyword>
<evidence type="ECO:0000256" key="1">
    <source>
        <dbReference type="SAM" id="SignalP"/>
    </source>
</evidence>
<gene>
    <name evidence="4" type="ORF">DLJ48_03890</name>
    <name evidence="3" type="ORF">EVC35_03715</name>
</gene>
<dbReference type="AlphaFoldDB" id="A0AAJ1VQE8"/>
<evidence type="ECO:0000313" key="4">
    <source>
        <dbReference type="EMBL" id="QAS69721.1"/>
    </source>
</evidence>
<dbReference type="EMBL" id="SDWY01000002">
    <property type="protein sequence ID" value="MDN6900112.1"/>
    <property type="molecule type" value="Genomic_DNA"/>
</dbReference>